<evidence type="ECO:0000313" key="5">
    <source>
        <dbReference type="Proteomes" id="UP000246115"/>
    </source>
</evidence>
<evidence type="ECO:0000313" key="3">
    <source>
        <dbReference type="EMBL" id="RFU50089.1"/>
    </source>
</evidence>
<name>A0A372KIY3_9STRE</name>
<reference evidence="3 7" key="1">
    <citation type="submission" date="2018-08" db="EMBL/GenBank/DDBJ databases">
        <title>Draft genome of Streptococcus sp .nov. Z2.</title>
        <authorList>
            <person name="Tian Z."/>
        </authorList>
    </citation>
    <scope>NUCLEOTIDE SEQUENCE [LARGE SCALE GENOMIC DNA]</scope>
    <source>
        <strain evidence="3 7">Z2</strain>
    </source>
</reference>
<dbReference type="EMBL" id="QVQY01000047">
    <property type="protein sequence ID" value="RFU50089.1"/>
    <property type="molecule type" value="Genomic_DNA"/>
</dbReference>
<keyword evidence="1" id="KW-1133">Transmembrane helix</keyword>
<sequence>MSSKRKKHLILSIFMLLPLLAGGLLWGYLHYQSGAFQRAYEHGNTYEQLNSLMNTTRYAEAVRQAGYDVDNYGLKMNNRIDSLTTKTKPAVVISVPTKSGVFARMDINADEDLMLEFDERMKLKTIVYGKGSENLHNNEIPKDDRDKYEAFVREAMEKTIEDIHDSMSS</sequence>
<reference evidence="4 6" key="2">
    <citation type="submission" date="2018-08" db="EMBL/GenBank/DDBJ databases">
        <title>Draft genome of Streptococcus sp. nov. Z1.</title>
        <authorList>
            <person name="Tian Z."/>
        </authorList>
    </citation>
    <scope>NUCLEOTIDE SEQUENCE [LARGE SCALE GENOMIC DNA]</scope>
    <source>
        <strain evidence="4">Z1</strain>
        <strain evidence="6">Z1(2018)</strain>
    </source>
</reference>
<dbReference type="AlphaFoldDB" id="A0A372KIY3"/>
<dbReference type="KEGG" id="schj:DDV21_010055"/>
<gene>
    <name evidence="2" type="ORF">DDV21_010055</name>
    <name evidence="3" type="ORF">DDV22_10530</name>
    <name evidence="4" type="ORF">DDV23_10705</name>
</gene>
<reference evidence="5" key="3">
    <citation type="submission" date="2018-08" db="EMBL/GenBank/DDBJ databases">
        <title>Streptococcus chenjunshii sp. nov., isolated from stools sample of the Tibetan antelope in the Qinghai-Tibet plateau, China.</title>
        <authorList>
            <person name="Tian Z."/>
        </authorList>
    </citation>
    <scope>NUCLEOTIDE SEQUENCE [LARGE SCALE GENOMIC DNA]</scope>
    <source>
        <strain evidence="5">Z15</strain>
    </source>
</reference>
<evidence type="ECO:0000313" key="6">
    <source>
        <dbReference type="Proteomes" id="UP000262901"/>
    </source>
</evidence>
<feature type="transmembrane region" description="Helical" evidence="1">
    <location>
        <begin position="9"/>
        <end position="29"/>
    </location>
</feature>
<evidence type="ECO:0000313" key="7">
    <source>
        <dbReference type="Proteomes" id="UP000264056"/>
    </source>
</evidence>
<dbReference type="Proteomes" id="UP000246115">
    <property type="component" value="Chromosome"/>
</dbReference>
<keyword evidence="7" id="KW-1185">Reference proteome</keyword>
<protein>
    <submittedName>
        <fullName evidence="4">Uncharacterized protein</fullName>
    </submittedName>
</protein>
<accession>A0A346NEE9</accession>
<keyword evidence="1" id="KW-0812">Transmembrane</keyword>
<dbReference type="RefSeq" id="WP_116879091.1">
    <property type="nucleotide sequence ID" value="NZ_CP031733.1"/>
</dbReference>
<proteinExistence type="predicted"/>
<evidence type="ECO:0000313" key="4">
    <source>
        <dbReference type="EMBL" id="RFU52251.1"/>
    </source>
</evidence>
<dbReference type="Proteomes" id="UP000262901">
    <property type="component" value="Unassembled WGS sequence"/>
</dbReference>
<evidence type="ECO:0000313" key="2">
    <source>
        <dbReference type="EMBL" id="AXQ79394.1"/>
    </source>
</evidence>
<organism evidence="4 6">
    <name type="scientific">Streptococcus chenjunshii</name>
    <dbReference type="NCBI Taxonomy" id="2173853"/>
    <lineage>
        <taxon>Bacteria</taxon>
        <taxon>Bacillati</taxon>
        <taxon>Bacillota</taxon>
        <taxon>Bacilli</taxon>
        <taxon>Lactobacillales</taxon>
        <taxon>Streptococcaceae</taxon>
        <taxon>Streptococcus</taxon>
    </lineage>
</organism>
<dbReference type="OrthoDB" id="9792269at2"/>
<keyword evidence="1" id="KW-0472">Membrane</keyword>
<evidence type="ECO:0000256" key="1">
    <source>
        <dbReference type="SAM" id="Phobius"/>
    </source>
</evidence>
<dbReference type="Proteomes" id="UP000264056">
    <property type="component" value="Unassembled WGS sequence"/>
</dbReference>
<accession>A0A372KIY3</accession>
<dbReference type="EMBL" id="QVQZ01000047">
    <property type="protein sequence ID" value="RFU52251.1"/>
    <property type="molecule type" value="Genomic_DNA"/>
</dbReference>
<dbReference type="EMBL" id="CP031733">
    <property type="protein sequence ID" value="AXQ79394.1"/>
    <property type="molecule type" value="Genomic_DNA"/>
</dbReference>
<reference evidence="2" key="4">
    <citation type="journal article" date="2019" name="Int. J. Syst. Evol. Microbiol.">
        <title>Streptococcus chenjunshii sp. nov. isolated from feces of Tibetan antelopes.</title>
        <authorList>
            <person name="Tian Z."/>
            <person name="Lu S."/>
            <person name="Jin D."/>
            <person name="Yang J."/>
            <person name="Pu J."/>
            <person name="Lai X.H."/>
            <person name="Bai X.N."/>
            <person name="Wu X.M."/>
            <person name="Li J."/>
            <person name="Wang S."/>
            <person name="Xu J."/>
        </authorList>
    </citation>
    <scope>NUCLEOTIDE SEQUENCE</scope>
    <source>
        <strain evidence="2">Z15</strain>
    </source>
</reference>